<keyword evidence="1" id="KW-0175">Coiled coil</keyword>
<keyword evidence="4" id="KW-1185">Reference proteome</keyword>
<organism evidence="3 4">
    <name type="scientific">Nephila pilipes</name>
    <name type="common">Giant wood spider</name>
    <name type="synonym">Nephila maculata</name>
    <dbReference type="NCBI Taxonomy" id="299642"/>
    <lineage>
        <taxon>Eukaryota</taxon>
        <taxon>Metazoa</taxon>
        <taxon>Ecdysozoa</taxon>
        <taxon>Arthropoda</taxon>
        <taxon>Chelicerata</taxon>
        <taxon>Arachnida</taxon>
        <taxon>Araneae</taxon>
        <taxon>Araneomorphae</taxon>
        <taxon>Entelegynae</taxon>
        <taxon>Araneoidea</taxon>
        <taxon>Nephilidae</taxon>
        <taxon>Nephila</taxon>
    </lineage>
</organism>
<feature type="compositionally biased region" description="Polar residues" evidence="2">
    <location>
        <begin position="218"/>
        <end position="232"/>
    </location>
</feature>
<feature type="region of interest" description="Disordered" evidence="2">
    <location>
        <begin position="211"/>
        <end position="242"/>
    </location>
</feature>
<name>A0A8X6QUU7_NEPPI</name>
<sequence length="242" mass="27678">MRIKCSSELQEVKTQIQKTEARILNLQVKEVLYQRKSVRRVMLRKEEELKQLAQSEKKKCKGGRWRINVKHCLKMRVEVNTCGREWNFTIREENSLWPSGLGNNDRAEKKNTNLQGHLFYFCGRVYAAQEVPSSTMKRKDGIWSAAASPNQGKEIYSLWIAQNRHELSLRPSCEKGTARKRCGDFVAVSPTVDKLKSSKVWIPVNAEPPLAAKRESDSSQWTASHETFNPVSPHQDATGGFC</sequence>
<accession>A0A8X6QUU7</accession>
<dbReference type="EMBL" id="BMAW01084345">
    <property type="protein sequence ID" value="GFU38225.1"/>
    <property type="molecule type" value="Genomic_DNA"/>
</dbReference>
<evidence type="ECO:0000313" key="4">
    <source>
        <dbReference type="Proteomes" id="UP000887013"/>
    </source>
</evidence>
<reference evidence="3" key="1">
    <citation type="submission" date="2020-08" db="EMBL/GenBank/DDBJ databases">
        <title>Multicomponent nature underlies the extraordinary mechanical properties of spider dragline silk.</title>
        <authorList>
            <person name="Kono N."/>
            <person name="Nakamura H."/>
            <person name="Mori M."/>
            <person name="Yoshida Y."/>
            <person name="Ohtoshi R."/>
            <person name="Malay A.D."/>
            <person name="Moran D.A.P."/>
            <person name="Tomita M."/>
            <person name="Numata K."/>
            <person name="Arakawa K."/>
        </authorList>
    </citation>
    <scope>NUCLEOTIDE SEQUENCE</scope>
</reference>
<dbReference type="AlphaFoldDB" id="A0A8X6QUU7"/>
<gene>
    <name evidence="3" type="ORF">NPIL_423421</name>
</gene>
<protein>
    <submittedName>
        <fullName evidence="3">Uncharacterized protein</fullName>
    </submittedName>
</protein>
<feature type="coiled-coil region" evidence="1">
    <location>
        <begin position="9"/>
        <end position="58"/>
    </location>
</feature>
<evidence type="ECO:0000256" key="1">
    <source>
        <dbReference type="SAM" id="Coils"/>
    </source>
</evidence>
<evidence type="ECO:0000256" key="2">
    <source>
        <dbReference type="SAM" id="MobiDB-lite"/>
    </source>
</evidence>
<dbReference type="Proteomes" id="UP000887013">
    <property type="component" value="Unassembled WGS sequence"/>
</dbReference>
<evidence type="ECO:0000313" key="3">
    <source>
        <dbReference type="EMBL" id="GFU38225.1"/>
    </source>
</evidence>
<comment type="caution">
    <text evidence="3">The sequence shown here is derived from an EMBL/GenBank/DDBJ whole genome shotgun (WGS) entry which is preliminary data.</text>
</comment>
<proteinExistence type="predicted"/>